<keyword evidence="3 5" id="KW-1133">Transmembrane helix</keyword>
<accession>A0A1E3QV70</accession>
<evidence type="ECO:0000256" key="3">
    <source>
        <dbReference type="ARBA" id="ARBA00022989"/>
    </source>
</evidence>
<dbReference type="GO" id="GO:0005886">
    <property type="term" value="C:plasma membrane"/>
    <property type="evidence" value="ECO:0007669"/>
    <property type="project" value="EnsemblFungi"/>
</dbReference>
<feature type="transmembrane region" description="Helical" evidence="5">
    <location>
        <begin position="137"/>
        <end position="160"/>
    </location>
</feature>
<dbReference type="GO" id="GO:0005506">
    <property type="term" value="F:iron ion binding"/>
    <property type="evidence" value="ECO:0007669"/>
    <property type="project" value="InterPro"/>
</dbReference>
<sequence>MNSLIPKIQDVSGFNSTLVGISIHPAAPYSAILSNVFETQPQLNIVEKLWASWYLYINSDILATGLLFFTVHELMYFGRCLPWYIIDKMLYFNKYKIQPTKIPSDKEQWECLKAVLKSHFLVEAVPIWLFHPMCQRLGISILVPFPSLYTMLVQIGIFFACEDMWHYWAHRLFHHGWFYKNIHKQHHRYAAPFGLTAEYAHPVEVISLGFGTVGFPMIYAYFTRDLHLFTVTCWVVLRLFQAVDSHSGYDFPWSLNKFIPFWSGAEHHDLHHRYFIGNYASSFRWWDFCLKTEAGPHANRLREERMKVRVEKKAKFH</sequence>
<name>A0A1E3QV70_9ASCO</name>
<dbReference type="GeneID" id="30144657"/>
<evidence type="ECO:0000256" key="5">
    <source>
        <dbReference type="SAM" id="Phobius"/>
    </source>
</evidence>
<comment type="subcellular location">
    <subcellularLocation>
        <location evidence="1">Membrane</location>
    </subcellularLocation>
</comment>
<dbReference type="GO" id="GO:0006696">
    <property type="term" value="P:ergosterol biosynthetic process"/>
    <property type="evidence" value="ECO:0007669"/>
    <property type="project" value="EnsemblFungi"/>
</dbReference>
<reference evidence="8" key="1">
    <citation type="submission" date="2016-05" db="EMBL/GenBank/DDBJ databases">
        <title>Comparative genomics of biotechnologically important yeasts.</title>
        <authorList>
            <consortium name="DOE Joint Genome Institute"/>
            <person name="Riley R."/>
            <person name="Haridas S."/>
            <person name="Wolfe K.H."/>
            <person name="Lopes M.R."/>
            <person name="Hittinger C.T."/>
            <person name="Goker M."/>
            <person name="Salamov A."/>
            <person name="Wisecaver J."/>
            <person name="Long T.M."/>
            <person name="Aerts A.L."/>
            <person name="Barry K."/>
            <person name="Choi C."/>
            <person name="Clum A."/>
            <person name="Coughlan A.Y."/>
            <person name="Deshpande S."/>
            <person name="Douglass A.P."/>
            <person name="Hanson S.J."/>
            <person name="Klenk H.-P."/>
            <person name="Labutti K."/>
            <person name="Lapidus A."/>
            <person name="Lindquist E."/>
            <person name="Lipzen A."/>
            <person name="Meier-Kolthoff J.P."/>
            <person name="Ohm R.A."/>
            <person name="Otillar R.P."/>
            <person name="Pangilinan J."/>
            <person name="Peng Y."/>
            <person name="Rokas A."/>
            <person name="Rosa C.A."/>
            <person name="Scheuner C."/>
            <person name="Sibirny A.A."/>
            <person name="Slot J.C."/>
            <person name="Stielow J.B."/>
            <person name="Sun H."/>
            <person name="Kurtzman C.P."/>
            <person name="Blackwell M."/>
            <person name="Grigoriev I.V."/>
            <person name="Jeffries T.W."/>
        </authorList>
    </citation>
    <scope>NUCLEOTIDE SEQUENCE [LARGE SCALE GENOMIC DNA]</scope>
    <source>
        <strain evidence="8">NRRL Y-12698</strain>
    </source>
</reference>
<evidence type="ECO:0000256" key="2">
    <source>
        <dbReference type="ARBA" id="ARBA00022692"/>
    </source>
</evidence>
<dbReference type="STRING" id="984486.A0A1E3QV70"/>
<feature type="transmembrane region" description="Helical" evidence="5">
    <location>
        <begin position="53"/>
        <end position="71"/>
    </location>
</feature>
<protein>
    <recommendedName>
        <fullName evidence="6">Fatty acid hydroxylase domain-containing protein</fullName>
    </recommendedName>
</protein>
<dbReference type="AlphaFoldDB" id="A0A1E3QV70"/>
<dbReference type="OrthoDB" id="1658724at2759"/>
<organism evidence="7 8">
    <name type="scientific">Babjeviella inositovora NRRL Y-12698</name>
    <dbReference type="NCBI Taxonomy" id="984486"/>
    <lineage>
        <taxon>Eukaryota</taxon>
        <taxon>Fungi</taxon>
        <taxon>Dikarya</taxon>
        <taxon>Ascomycota</taxon>
        <taxon>Saccharomycotina</taxon>
        <taxon>Pichiomycetes</taxon>
        <taxon>Serinales incertae sedis</taxon>
        <taxon>Babjeviella</taxon>
    </lineage>
</organism>
<evidence type="ECO:0000256" key="4">
    <source>
        <dbReference type="ARBA" id="ARBA00023136"/>
    </source>
</evidence>
<evidence type="ECO:0000259" key="6">
    <source>
        <dbReference type="Pfam" id="PF04116"/>
    </source>
</evidence>
<dbReference type="InterPro" id="IPR006694">
    <property type="entry name" value="Fatty_acid_hydroxylase"/>
</dbReference>
<dbReference type="PANTHER" id="PTHR11863">
    <property type="entry name" value="STEROL DESATURASE"/>
    <property type="match status" value="1"/>
</dbReference>
<dbReference type="Pfam" id="PF04116">
    <property type="entry name" value="FA_hydroxylase"/>
    <property type="match status" value="1"/>
</dbReference>
<dbReference type="GO" id="GO:0000254">
    <property type="term" value="F:C-4 methylsterol oxidase activity"/>
    <property type="evidence" value="ECO:0007669"/>
    <property type="project" value="EnsemblFungi"/>
</dbReference>
<dbReference type="Proteomes" id="UP000094336">
    <property type="component" value="Unassembled WGS sequence"/>
</dbReference>
<feature type="transmembrane region" description="Helical" evidence="5">
    <location>
        <begin position="205"/>
        <end position="222"/>
    </location>
</feature>
<dbReference type="InterPro" id="IPR050307">
    <property type="entry name" value="Sterol_Desaturase_Related"/>
</dbReference>
<evidence type="ECO:0000256" key="1">
    <source>
        <dbReference type="ARBA" id="ARBA00004370"/>
    </source>
</evidence>
<gene>
    <name evidence="7" type="ORF">BABINDRAFT_108819</name>
</gene>
<proteinExistence type="predicted"/>
<evidence type="ECO:0000313" key="7">
    <source>
        <dbReference type="EMBL" id="ODQ81558.1"/>
    </source>
</evidence>
<dbReference type="EMBL" id="KV454427">
    <property type="protein sequence ID" value="ODQ81558.1"/>
    <property type="molecule type" value="Genomic_DNA"/>
</dbReference>
<feature type="domain" description="Fatty acid hydroxylase" evidence="6">
    <location>
        <begin position="157"/>
        <end position="292"/>
    </location>
</feature>
<keyword evidence="4 5" id="KW-0472">Membrane</keyword>
<dbReference type="RefSeq" id="XP_018986886.1">
    <property type="nucleotide sequence ID" value="XM_019126803.1"/>
</dbReference>
<evidence type="ECO:0000313" key="8">
    <source>
        <dbReference type="Proteomes" id="UP000094336"/>
    </source>
</evidence>
<keyword evidence="8" id="KW-1185">Reference proteome</keyword>
<dbReference type="GO" id="GO:0005789">
    <property type="term" value="C:endoplasmic reticulum membrane"/>
    <property type="evidence" value="ECO:0007669"/>
    <property type="project" value="EnsemblFungi"/>
</dbReference>
<keyword evidence="2 5" id="KW-0812">Transmembrane</keyword>